<gene>
    <name evidence="2" type="ORF">P3X46_000328</name>
</gene>
<dbReference type="EMBL" id="JARPOI010000001">
    <property type="protein sequence ID" value="KAJ9188984.1"/>
    <property type="molecule type" value="Genomic_DNA"/>
</dbReference>
<dbReference type="Proteomes" id="UP001174677">
    <property type="component" value="Chromosome 1"/>
</dbReference>
<keyword evidence="3" id="KW-1185">Reference proteome</keyword>
<keyword evidence="1" id="KW-0472">Membrane</keyword>
<keyword evidence="1" id="KW-1133">Transmembrane helix</keyword>
<feature type="transmembrane region" description="Helical" evidence="1">
    <location>
        <begin position="25"/>
        <end position="50"/>
    </location>
</feature>
<evidence type="ECO:0008006" key="4">
    <source>
        <dbReference type="Google" id="ProtNLM"/>
    </source>
</evidence>
<evidence type="ECO:0000256" key="1">
    <source>
        <dbReference type="SAM" id="Phobius"/>
    </source>
</evidence>
<sequence length="124" mass="14058">MASLQCVHPSSYIFTPYQQQNFMKFIFCFCFIVATVLSLDGNRILSIIIFKKLPSIIFHAFAVCLVLAFSGSFIALMIENETKIVRQICWYISVVSIAMVGSILAYSMSAPFYNWVSQVMQEGE</sequence>
<evidence type="ECO:0000313" key="3">
    <source>
        <dbReference type="Proteomes" id="UP001174677"/>
    </source>
</evidence>
<comment type="caution">
    <text evidence="2">The sequence shown here is derived from an EMBL/GenBank/DDBJ whole genome shotgun (WGS) entry which is preliminary data.</text>
</comment>
<feature type="transmembrane region" description="Helical" evidence="1">
    <location>
        <begin position="56"/>
        <end position="76"/>
    </location>
</feature>
<keyword evidence="1" id="KW-0812">Transmembrane</keyword>
<name>A0ABQ9N9P9_HEVBR</name>
<reference evidence="2" key="1">
    <citation type="journal article" date="2023" name="Plant Biotechnol. J.">
        <title>Chromosome-level wild Hevea brasiliensis genome provides new tools for genomic-assisted breeding and valuable loci to elevate rubber yield.</title>
        <authorList>
            <person name="Cheng H."/>
            <person name="Song X."/>
            <person name="Hu Y."/>
            <person name="Wu T."/>
            <person name="Yang Q."/>
            <person name="An Z."/>
            <person name="Feng S."/>
            <person name="Deng Z."/>
            <person name="Wu W."/>
            <person name="Zeng X."/>
            <person name="Tu M."/>
            <person name="Wang X."/>
            <person name="Huang H."/>
        </authorList>
    </citation>
    <scope>NUCLEOTIDE SEQUENCE</scope>
    <source>
        <strain evidence="2">MT/VB/25A 57/8</strain>
    </source>
</reference>
<accession>A0ABQ9N9P9</accession>
<evidence type="ECO:0000313" key="2">
    <source>
        <dbReference type="EMBL" id="KAJ9188984.1"/>
    </source>
</evidence>
<feature type="transmembrane region" description="Helical" evidence="1">
    <location>
        <begin position="88"/>
        <end position="108"/>
    </location>
</feature>
<organism evidence="2 3">
    <name type="scientific">Hevea brasiliensis</name>
    <name type="common">Para rubber tree</name>
    <name type="synonym">Siphonia brasiliensis</name>
    <dbReference type="NCBI Taxonomy" id="3981"/>
    <lineage>
        <taxon>Eukaryota</taxon>
        <taxon>Viridiplantae</taxon>
        <taxon>Streptophyta</taxon>
        <taxon>Embryophyta</taxon>
        <taxon>Tracheophyta</taxon>
        <taxon>Spermatophyta</taxon>
        <taxon>Magnoliopsida</taxon>
        <taxon>eudicotyledons</taxon>
        <taxon>Gunneridae</taxon>
        <taxon>Pentapetalae</taxon>
        <taxon>rosids</taxon>
        <taxon>fabids</taxon>
        <taxon>Malpighiales</taxon>
        <taxon>Euphorbiaceae</taxon>
        <taxon>Crotonoideae</taxon>
        <taxon>Micrandreae</taxon>
        <taxon>Hevea</taxon>
    </lineage>
</organism>
<proteinExistence type="predicted"/>
<protein>
    <recommendedName>
        <fullName evidence="4">PGG domain-containing protein</fullName>
    </recommendedName>
</protein>